<name>A0ABP8EL90_9MICO</name>
<keyword evidence="2" id="KW-0812">Transmembrane</keyword>
<evidence type="ECO:0000313" key="4">
    <source>
        <dbReference type="Proteomes" id="UP001501586"/>
    </source>
</evidence>
<feature type="transmembrane region" description="Helical" evidence="2">
    <location>
        <begin position="184"/>
        <end position="204"/>
    </location>
</feature>
<protein>
    <submittedName>
        <fullName evidence="3">Uncharacterized protein</fullName>
    </submittedName>
</protein>
<keyword evidence="4" id="KW-1185">Reference proteome</keyword>
<comment type="caution">
    <text evidence="3">The sequence shown here is derived from an EMBL/GenBank/DDBJ whole genome shotgun (WGS) entry which is preliminary data.</text>
</comment>
<feature type="region of interest" description="Disordered" evidence="1">
    <location>
        <begin position="657"/>
        <end position="681"/>
    </location>
</feature>
<dbReference type="EMBL" id="BAABAZ010000006">
    <property type="protein sequence ID" value="GAA4284625.1"/>
    <property type="molecule type" value="Genomic_DNA"/>
</dbReference>
<keyword evidence="2" id="KW-0472">Membrane</keyword>
<feature type="transmembrane region" description="Helical" evidence="2">
    <location>
        <begin position="292"/>
        <end position="312"/>
    </location>
</feature>
<dbReference type="RefSeq" id="WP_236862602.1">
    <property type="nucleotide sequence ID" value="NZ_BAABAZ010000006.1"/>
</dbReference>
<organism evidence="3 4">
    <name type="scientific">Brevibacterium daeguense</name>
    <dbReference type="NCBI Taxonomy" id="909936"/>
    <lineage>
        <taxon>Bacteria</taxon>
        <taxon>Bacillati</taxon>
        <taxon>Actinomycetota</taxon>
        <taxon>Actinomycetes</taxon>
        <taxon>Micrococcales</taxon>
        <taxon>Brevibacteriaceae</taxon>
        <taxon>Brevibacterium</taxon>
    </lineage>
</organism>
<feature type="region of interest" description="Disordered" evidence="1">
    <location>
        <begin position="325"/>
        <end position="638"/>
    </location>
</feature>
<evidence type="ECO:0000313" key="3">
    <source>
        <dbReference type="EMBL" id="GAA4284625.1"/>
    </source>
</evidence>
<feature type="transmembrane region" description="Helical" evidence="2">
    <location>
        <begin position="264"/>
        <end position="286"/>
    </location>
</feature>
<sequence>MSTLNQPSGGGPHWGQTPQGEQAPGQQGLRAEDSHPGPFGSQQTPDGGQSAPHGAHAVGQFGGPPGQPGPFGGQQGQFGGQPGPQFGQSGDFGRGPQQPTPYGSQPGAYGSQPGAYGSQPGAYGSQPGAYGSQPGAYGSQPVPYGGPGSPQQPGFVATPAHRQGPAAQRRPGAGVLGPLTVRDILLLVGALFALVGMVAPVYRFDAPFGDGGANLWVWNWAGGSLAWALMGMLTVVAAGVISLLNKLIAGFPQRIGSLSPDQLIAVLTTVGFATNFLFLITAVPSFHVGGYFAFFGSLIACFAGVFTMIPFLGAEFAQRDEVTAHPKARPVKRMSKQAQTMQPAPFGSAPQGYGPGPQAFGGAPQAHGSGPQAFGSAPHGYGSAPQGYGSGPQASRAAQADGTAQGYGTAPQGYGSDMQGYGSAPQGYGSGPHDFGSAPQSYEPAPQEPQQTSTDDRTYLGTRSVDSPEFAQSEPTQAFMAGSFGRNDAGVESSAAPETPDVNSPASESEARDPEPQESAAAGTAVSQLADQTLPAARADESADATGLAVSRSADSAENADAGGSTTSVTGSSESDSSTPAPADHDGEAGLGDTMRFDPMWGDDVPSSDSAARTDTGSELQAGGSTRADISNEDGTAVIPAIGREDGTAVMPAIGSGENAFQGDHPQSAQAAGDPDEPTQWFRAFDHSGRESGEAEGQVGQQAQPPIQQAFWFAVPEPRDAVDPSTGAAAFTITPGEWFLALADHGTSFTVRNSDGREGVLHNVEGIQRG</sequence>
<gene>
    <name evidence="3" type="ORF">GCM10022261_21560</name>
</gene>
<accession>A0ABP8EL90</accession>
<feature type="transmembrane region" description="Helical" evidence="2">
    <location>
        <begin position="224"/>
        <end position="244"/>
    </location>
</feature>
<feature type="compositionally biased region" description="Low complexity" evidence="1">
    <location>
        <begin position="137"/>
        <end position="154"/>
    </location>
</feature>
<dbReference type="Proteomes" id="UP001501586">
    <property type="component" value="Unassembled WGS sequence"/>
</dbReference>
<evidence type="ECO:0000256" key="2">
    <source>
        <dbReference type="SAM" id="Phobius"/>
    </source>
</evidence>
<feature type="compositionally biased region" description="Low complexity" evidence="1">
    <location>
        <begin position="560"/>
        <end position="582"/>
    </location>
</feature>
<evidence type="ECO:0000256" key="1">
    <source>
        <dbReference type="SAM" id="MobiDB-lite"/>
    </source>
</evidence>
<feature type="region of interest" description="Disordered" evidence="1">
    <location>
        <begin position="1"/>
        <end position="172"/>
    </location>
</feature>
<feature type="compositionally biased region" description="Low complexity" evidence="1">
    <location>
        <begin position="347"/>
        <end position="368"/>
    </location>
</feature>
<keyword evidence="2" id="KW-1133">Transmembrane helix</keyword>
<reference evidence="4" key="1">
    <citation type="journal article" date="2019" name="Int. J. Syst. Evol. Microbiol.">
        <title>The Global Catalogue of Microorganisms (GCM) 10K type strain sequencing project: providing services to taxonomists for standard genome sequencing and annotation.</title>
        <authorList>
            <consortium name="The Broad Institute Genomics Platform"/>
            <consortium name="The Broad Institute Genome Sequencing Center for Infectious Disease"/>
            <person name="Wu L."/>
            <person name="Ma J."/>
        </authorList>
    </citation>
    <scope>NUCLEOTIDE SEQUENCE [LARGE SCALE GENOMIC DNA]</scope>
    <source>
        <strain evidence="4">JCM 17458</strain>
    </source>
</reference>
<feature type="compositionally biased region" description="Polar residues" evidence="1">
    <location>
        <begin position="607"/>
        <end position="619"/>
    </location>
</feature>
<proteinExistence type="predicted"/>
<feature type="compositionally biased region" description="Basic residues" evidence="1">
    <location>
        <begin position="326"/>
        <end position="335"/>
    </location>
</feature>
<feature type="compositionally biased region" description="Gly residues" evidence="1">
    <location>
        <begin position="60"/>
        <end position="82"/>
    </location>
</feature>